<protein>
    <recommendedName>
        <fullName evidence="3 9">Nicotinate phosphoribosyltransferase</fullName>
        <ecNumber evidence="3 9">6.3.4.21</ecNumber>
    </recommendedName>
</protein>
<dbReference type="GO" id="GO:0047280">
    <property type="term" value="F:nicotinamide phosphoribosyltransferase activity"/>
    <property type="evidence" value="ECO:0007669"/>
    <property type="project" value="UniProtKB-ARBA"/>
</dbReference>
<comment type="pathway">
    <text evidence="1 9">Cofactor biosynthesis; NAD(+) biosynthesis; nicotinate D-ribonucleotide from nicotinate: step 1/1.</text>
</comment>
<dbReference type="NCBIfam" id="NF006695">
    <property type="entry name" value="PRK09243.1-2"/>
    <property type="match status" value="1"/>
</dbReference>
<keyword evidence="6 9" id="KW-0662">Pyridine nucleotide biosynthesis</keyword>
<dbReference type="GO" id="GO:0005829">
    <property type="term" value="C:cytosol"/>
    <property type="evidence" value="ECO:0007669"/>
    <property type="project" value="TreeGrafter"/>
</dbReference>
<evidence type="ECO:0000256" key="7">
    <source>
        <dbReference type="ARBA" id="ARBA00022679"/>
    </source>
</evidence>
<dbReference type="InterPro" id="IPR007229">
    <property type="entry name" value="Nic_PRibTrfase-Fam"/>
</dbReference>
<dbReference type="InterPro" id="IPR041619">
    <property type="entry name" value="NAPRTase_C"/>
</dbReference>
<feature type="domain" description="Nicotinate phosphoribosyltransferase C-terminal" evidence="12">
    <location>
        <begin position="356"/>
        <end position="465"/>
    </location>
</feature>
<dbReference type="GO" id="GO:0034355">
    <property type="term" value="P:NAD+ biosynthetic process via the salvage pathway"/>
    <property type="evidence" value="ECO:0007669"/>
    <property type="project" value="TreeGrafter"/>
</dbReference>
<feature type="domain" description="Nicotinate/nicotinamide phosphoribosyltransferase" evidence="10">
    <location>
        <begin position="149"/>
        <end position="319"/>
    </location>
</feature>
<evidence type="ECO:0000259" key="12">
    <source>
        <dbReference type="Pfam" id="PF17956"/>
    </source>
</evidence>
<evidence type="ECO:0000313" key="13">
    <source>
        <dbReference type="EMBL" id="MDC7227302.1"/>
    </source>
</evidence>
<accession>A0AAJ1IDG8</accession>
<dbReference type="SUPFAM" id="SSF54675">
    <property type="entry name" value="Nicotinate/Quinolinate PRTase N-terminal domain-like"/>
    <property type="match status" value="1"/>
</dbReference>
<dbReference type="GO" id="GO:0004516">
    <property type="term" value="F:nicotinate phosphoribosyltransferase activity"/>
    <property type="evidence" value="ECO:0007669"/>
    <property type="project" value="UniProtKB-UniRule"/>
</dbReference>
<dbReference type="Pfam" id="PF04095">
    <property type="entry name" value="NAPRTase"/>
    <property type="match status" value="1"/>
</dbReference>
<reference evidence="13 14" key="1">
    <citation type="submission" date="2022-12" db="EMBL/GenBank/DDBJ databases">
        <title>Metagenome assembled genome from gulf of manar.</title>
        <authorList>
            <person name="Kohli P."/>
            <person name="Pk S."/>
            <person name="Venkata Ramana C."/>
            <person name="Sasikala C."/>
        </authorList>
    </citation>
    <scope>NUCLEOTIDE SEQUENCE [LARGE SCALE GENOMIC DNA]</scope>
    <source>
        <strain evidence="13">JB008</strain>
    </source>
</reference>
<dbReference type="InterPro" id="IPR013785">
    <property type="entry name" value="Aldolase_TIM"/>
</dbReference>
<comment type="function">
    <text evidence="9">Catalyzes the first step in the biosynthesis of NAD from nicotinic acid, the ATP-dependent synthesis of beta-nicotinate D-ribonucleotide from nicotinate and 5-phospho-D-ribose 1-phosphate.</text>
</comment>
<comment type="PTM">
    <text evidence="9">Transiently phosphorylated on a His residue during the reaction cycle. Phosphorylation strongly increases the affinity for substrates and increases the rate of nicotinate D-ribonucleotide production. Dephosphorylation regenerates the low-affinity form of the enzyme, leading to product release.</text>
</comment>
<evidence type="ECO:0000259" key="11">
    <source>
        <dbReference type="Pfam" id="PF17767"/>
    </source>
</evidence>
<evidence type="ECO:0000256" key="2">
    <source>
        <dbReference type="ARBA" id="ARBA00010897"/>
    </source>
</evidence>
<evidence type="ECO:0000313" key="14">
    <source>
        <dbReference type="Proteomes" id="UP001221217"/>
    </source>
</evidence>
<dbReference type="EC" id="6.3.4.21" evidence="3 9"/>
<keyword evidence="5 9" id="KW-0436">Ligase</keyword>
<dbReference type="Gene3D" id="3.20.20.70">
    <property type="entry name" value="Aldolase class I"/>
    <property type="match status" value="1"/>
</dbReference>
<evidence type="ECO:0000256" key="3">
    <source>
        <dbReference type="ARBA" id="ARBA00013236"/>
    </source>
</evidence>
<keyword evidence="7 9" id="KW-0808">Transferase</keyword>
<sequence>MYNSALITDLYELTMMQGYFYKQNNPDVVFEMFFRRNPFQGGYSVFAGLQDLLQRLESLRFNSEDIEYLRSTGIFRDSFLNYLKDFKFTGDLYAMDEGSIVFPSEPLITVKANLMEAQLIESMLLNIINYQTLIATKSSRIFTASGWAQIMEFGLRRAQGIDGALSASRAAYIGGATATSNTFAGKHFGIPVTGTMAHSWIMSFESELEAFRKYAELYPEKVILLIDTYDTLGSGIENAIIVGKELKAQGRNFGVRLDSGDLQYLSEKVRKKLDDAGLEDSFIAVSNDLDENIIRQLVRDEAPIDSWGVGTQLVTGGEDSSLTGVYKLVARQQGDILVPTIKLSDNPEKSTNPGFKQVYRFYDDQNAPLGDLMTFYEDEIQAEKTYRFNHPMFRYKSYRSVNHNAVKPLLTKRLEGGKLCCELPSIHDIRQKVIDDVKKLDRTYKRLINPHIYKVSLSDNLAELKFRMLDERSEKN</sequence>
<evidence type="ECO:0000256" key="1">
    <source>
        <dbReference type="ARBA" id="ARBA00004952"/>
    </source>
</evidence>
<comment type="similarity">
    <text evidence="2 9">Belongs to the NAPRTase family.</text>
</comment>
<feature type="domain" description="Nicotinate phosphoribosyltransferase N-terminal" evidence="11">
    <location>
        <begin position="6"/>
        <end position="129"/>
    </location>
</feature>
<evidence type="ECO:0000256" key="5">
    <source>
        <dbReference type="ARBA" id="ARBA00022598"/>
    </source>
</evidence>
<dbReference type="Pfam" id="PF17956">
    <property type="entry name" value="NAPRTase_C"/>
    <property type="match status" value="1"/>
</dbReference>
<keyword evidence="4" id="KW-0597">Phosphoprotein</keyword>
<dbReference type="SUPFAM" id="SSF51690">
    <property type="entry name" value="Nicotinate/Quinolinate PRTase C-terminal domain-like"/>
    <property type="match status" value="1"/>
</dbReference>
<dbReference type="AlphaFoldDB" id="A0AAJ1IDG8"/>
<dbReference type="Gene3D" id="3.20.140.10">
    <property type="entry name" value="nicotinate phosphoribosyltransferase"/>
    <property type="match status" value="1"/>
</dbReference>
<dbReference type="PIRSF" id="PIRSF000484">
    <property type="entry name" value="NAPRT"/>
    <property type="match status" value="1"/>
</dbReference>
<evidence type="ECO:0000256" key="8">
    <source>
        <dbReference type="ARBA" id="ARBA00048668"/>
    </source>
</evidence>
<evidence type="ECO:0000256" key="4">
    <source>
        <dbReference type="ARBA" id="ARBA00022553"/>
    </source>
</evidence>
<dbReference type="Pfam" id="PF17767">
    <property type="entry name" value="NAPRTase_N"/>
    <property type="match status" value="1"/>
</dbReference>
<gene>
    <name evidence="13" type="ORF">PQJ61_11125</name>
</gene>
<dbReference type="InterPro" id="IPR036068">
    <property type="entry name" value="Nicotinate_pribotase-like_C"/>
</dbReference>
<dbReference type="InterPro" id="IPR006405">
    <property type="entry name" value="Nic_PRibTrfase_pncB"/>
</dbReference>
<dbReference type="Proteomes" id="UP001221217">
    <property type="component" value="Unassembled WGS sequence"/>
</dbReference>
<dbReference type="InterPro" id="IPR041525">
    <property type="entry name" value="N/Namide_PRibTrfase"/>
</dbReference>
<dbReference type="NCBIfam" id="NF009131">
    <property type="entry name" value="PRK12484.1"/>
    <property type="match status" value="1"/>
</dbReference>
<evidence type="ECO:0000256" key="9">
    <source>
        <dbReference type="RuleBase" id="RU365100"/>
    </source>
</evidence>
<comment type="caution">
    <text evidence="13">The sequence shown here is derived from an EMBL/GenBank/DDBJ whole genome shotgun (WGS) entry which is preliminary data.</text>
</comment>
<dbReference type="PANTHER" id="PTHR11098">
    <property type="entry name" value="NICOTINATE PHOSPHORIBOSYLTRANSFERASE"/>
    <property type="match status" value="1"/>
</dbReference>
<comment type="catalytic activity">
    <reaction evidence="8 9">
        <text>5-phospho-alpha-D-ribose 1-diphosphate + nicotinate + ATP + H2O = nicotinate beta-D-ribonucleotide + ADP + phosphate + diphosphate</text>
        <dbReference type="Rhea" id="RHEA:36163"/>
        <dbReference type="ChEBI" id="CHEBI:15377"/>
        <dbReference type="ChEBI" id="CHEBI:30616"/>
        <dbReference type="ChEBI" id="CHEBI:32544"/>
        <dbReference type="ChEBI" id="CHEBI:33019"/>
        <dbReference type="ChEBI" id="CHEBI:43474"/>
        <dbReference type="ChEBI" id="CHEBI:57502"/>
        <dbReference type="ChEBI" id="CHEBI:58017"/>
        <dbReference type="ChEBI" id="CHEBI:456216"/>
        <dbReference type="EC" id="6.3.4.21"/>
    </reaction>
</comment>
<name>A0AAJ1IDG8_9SPIO</name>
<proteinExistence type="inferred from homology"/>
<organism evidence="13 14">
    <name type="scientific">Candidatus Thalassospirochaeta sargassi</name>
    <dbReference type="NCBI Taxonomy" id="3119039"/>
    <lineage>
        <taxon>Bacteria</taxon>
        <taxon>Pseudomonadati</taxon>
        <taxon>Spirochaetota</taxon>
        <taxon>Spirochaetia</taxon>
        <taxon>Spirochaetales</taxon>
        <taxon>Spirochaetaceae</taxon>
        <taxon>Candidatus Thalassospirochaeta</taxon>
    </lineage>
</organism>
<dbReference type="PANTHER" id="PTHR11098:SF1">
    <property type="entry name" value="NICOTINATE PHOSPHORIBOSYLTRANSFERASE"/>
    <property type="match status" value="1"/>
</dbReference>
<dbReference type="FunFam" id="3.20.20.70:FF:000076">
    <property type="entry name" value="Nicotinate phosphoribosyltransferase"/>
    <property type="match status" value="1"/>
</dbReference>
<dbReference type="NCBIfam" id="TIGR01513">
    <property type="entry name" value="NAPRTase_put"/>
    <property type="match status" value="1"/>
</dbReference>
<dbReference type="EMBL" id="JAQQAL010000024">
    <property type="protein sequence ID" value="MDC7227302.1"/>
    <property type="molecule type" value="Genomic_DNA"/>
</dbReference>
<dbReference type="CDD" id="cd01570">
    <property type="entry name" value="NAPRTase_A"/>
    <property type="match status" value="1"/>
</dbReference>
<evidence type="ECO:0000259" key="10">
    <source>
        <dbReference type="Pfam" id="PF04095"/>
    </source>
</evidence>
<evidence type="ECO:0000256" key="6">
    <source>
        <dbReference type="ARBA" id="ARBA00022642"/>
    </source>
</evidence>
<keyword evidence="13" id="KW-0328">Glycosyltransferase</keyword>
<dbReference type="InterPro" id="IPR040727">
    <property type="entry name" value="NAPRTase_N"/>
</dbReference>